<comment type="caution">
    <text evidence="2">The sequence shown here is derived from an EMBL/GenBank/DDBJ whole genome shotgun (WGS) entry which is preliminary data.</text>
</comment>
<dbReference type="PROSITE" id="PS50943">
    <property type="entry name" value="HTH_CROC1"/>
    <property type="match status" value="1"/>
</dbReference>
<proteinExistence type="predicted"/>
<evidence type="ECO:0000313" key="2">
    <source>
        <dbReference type="EMBL" id="KMV18331.1"/>
    </source>
</evidence>
<gene>
    <name evidence="2" type="ORF">ACT17_11935</name>
</gene>
<organism evidence="2 3">
    <name type="scientific">Mycolicibacterium conceptionense</name>
    <dbReference type="NCBI Taxonomy" id="451644"/>
    <lineage>
        <taxon>Bacteria</taxon>
        <taxon>Bacillati</taxon>
        <taxon>Actinomycetota</taxon>
        <taxon>Actinomycetes</taxon>
        <taxon>Mycobacteriales</taxon>
        <taxon>Mycobacteriaceae</taxon>
        <taxon>Mycolicibacterium</taxon>
    </lineage>
</organism>
<accession>A0A0J8UAB5</accession>
<name>A0A0J8UAB5_9MYCO</name>
<dbReference type="Proteomes" id="UP000037594">
    <property type="component" value="Unassembled WGS sequence"/>
</dbReference>
<feature type="domain" description="HTH cro/C1-type" evidence="1">
    <location>
        <begin position="1"/>
        <end position="41"/>
    </location>
</feature>
<dbReference type="AlphaFoldDB" id="A0A0J8UAB5"/>
<reference evidence="2 3" key="1">
    <citation type="submission" date="2015-06" db="EMBL/GenBank/DDBJ databases">
        <title>Genome sequence of Mycobacterium conceptionense strain MLE.</title>
        <authorList>
            <person name="Greninger A.L."/>
            <person name="Cunningham G."/>
            <person name="Chiu C.Y."/>
            <person name="Miller S."/>
        </authorList>
    </citation>
    <scope>NUCLEOTIDE SEQUENCE [LARGE SCALE GENOMIC DNA]</scope>
    <source>
        <strain evidence="2 3">MLE</strain>
    </source>
</reference>
<dbReference type="EMBL" id="LFOD01000008">
    <property type="protein sequence ID" value="KMV18331.1"/>
    <property type="molecule type" value="Genomic_DNA"/>
</dbReference>
<protein>
    <recommendedName>
        <fullName evidence="1">HTH cro/C1-type domain-containing protein</fullName>
    </recommendedName>
</protein>
<sequence>MAAMTGLAKMSISRVERATKVPRPSTITRLENGLGWKPGSFYRLAEAGDDDAALDELVDSFTAGSTEATTMLPVRRIKGSDVLVAHVEATIDMVDALIDQLPPPSNSRFMSTVNAALAQCAKVTVLTASSWRMSAVTDKEMTTRLLQAVHDLEAKRHLLLERIPDSTAARLDAACRQSGLPDGLISVLTGLTTDEIWSVRSGGAVPEGANARVAAFIKSQLG</sequence>
<evidence type="ECO:0000259" key="1">
    <source>
        <dbReference type="PROSITE" id="PS50943"/>
    </source>
</evidence>
<evidence type="ECO:0000313" key="3">
    <source>
        <dbReference type="Proteomes" id="UP000037594"/>
    </source>
</evidence>
<dbReference type="InterPro" id="IPR001387">
    <property type="entry name" value="Cro/C1-type_HTH"/>
</dbReference>
<dbReference type="PATRIC" id="fig|451644.5.peg.2468"/>